<evidence type="ECO:0000313" key="2">
    <source>
        <dbReference type="Proteomes" id="UP000298061"/>
    </source>
</evidence>
<gene>
    <name evidence="1" type="ORF">EWM64_g2918</name>
</gene>
<organism evidence="1 2">
    <name type="scientific">Hericium alpestre</name>
    <dbReference type="NCBI Taxonomy" id="135208"/>
    <lineage>
        <taxon>Eukaryota</taxon>
        <taxon>Fungi</taxon>
        <taxon>Dikarya</taxon>
        <taxon>Basidiomycota</taxon>
        <taxon>Agaricomycotina</taxon>
        <taxon>Agaricomycetes</taxon>
        <taxon>Russulales</taxon>
        <taxon>Hericiaceae</taxon>
        <taxon>Hericium</taxon>
    </lineage>
</organism>
<comment type="caution">
    <text evidence="1">The sequence shown here is derived from an EMBL/GenBank/DDBJ whole genome shotgun (WGS) entry which is preliminary data.</text>
</comment>
<dbReference type="AlphaFoldDB" id="A0A4Z0A439"/>
<name>A0A4Z0A439_9AGAM</name>
<keyword evidence="2" id="KW-1185">Reference proteome</keyword>
<proteinExistence type="predicted"/>
<protein>
    <submittedName>
        <fullName evidence="1">Uncharacterized protein</fullName>
    </submittedName>
</protein>
<evidence type="ECO:0000313" key="1">
    <source>
        <dbReference type="EMBL" id="TFY81093.1"/>
    </source>
</evidence>
<dbReference type="STRING" id="135208.A0A4Z0A439"/>
<dbReference type="EMBL" id="SFCI01000250">
    <property type="protein sequence ID" value="TFY81093.1"/>
    <property type="molecule type" value="Genomic_DNA"/>
</dbReference>
<reference evidence="1 2" key="1">
    <citation type="submission" date="2019-02" db="EMBL/GenBank/DDBJ databases">
        <title>Genome sequencing of the rare red list fungi Hericium alpestre (H. flagellum).</title>
        <authorList>
            <person name="Buettner E."/>
            <person name="Kellner H."/>
        </authorList>
    </citation>
    <scope>NUCLEOTIDE SEQUENCE [LARGE SCALE GENOMIC DNA]</scope>
    <source>
        <strain evidence="1 2">DSM 108284</strain>
    </source>
</reference>
<dbReference type="Proteomes" id="UP000298061">
    <property type="component" value="Unassembled WGS sequence"/>
</dbReference>
<sequence>MWAFNGNSIAYVDKAARTVHYKQLGADSPSAEDCTWPLPDVGTSLALSLDPDQGLLAIASLDTTMLSTLIVVDLADGISDTAVWNWKTGVLQKRVGGPRTNMILVTDALGMIWDPKISTQDGLAGGLAVHVVQKNAFALWSLSGQSYDYALLMPSFLFEFPDFGRHEVRLYSSRQTHRQSSIFPPAPDADLITLDMFEFNELVGMRSRRLLISCSKLVAKLHERRDDRQRHVLPWDEWKACVVWASEQTRRDAFEPQMTAGMRYVEQASPSTDDSSSSYDILDFEPRRVARAMSTGVYPGESLVQASCFVNDELVVRQPYLVRQVKVKHDPRSWLSAHLITDEGLFVVSPSIAPTGIESGVLTVSVVPFAENIETPPP</sequence>
<accession>A0A4Z0A439</accession>